<dbReference type="InterPro" id="IPR050361">
    <property type="entry name" value="MPP/UQCRC_Complex"/>
</dbReference>
<proteinExistence type="predicted"/>
<evidence type="ECO:0000313" key="3">
    <source>
        <dbReference type="EMBL" id="NEV66492.1"/>
    </source>
</evidence>
<dbReference type="Pfam" id="PF00675">
    <property type="entry name" value="Peptidase_M16"/>
    <property type="match status" value="1"/>
</dbReference>
<name>A0A0C1YLF2_9CYAN</name>
<gene>
    <name evidence="3" type="ORF">QQ91_005130</name>
</gene>
<accession>A0A0C1YLF2</accession>
<dbReference type="GO" id="GO:0046872">
    <property type="term" value="F:metal ion binding"/>
    <property type="evidence" value="ECO:0007669"/>
    <property type="project" value="InterPro"/>
</dbReference>
<feature type="domain" description="Peptidase M16 N-terminal" evidence="1">
    <location>
        <begin position="85"/>
        <end position="194"/>
    </location>
</feature>
<protein>
    <submittedName>
        <fullName evidence="3">Insulinase family protein</fullName>
    </submittedName>
</protein>
<dbReference type="AlphaFoldDB" id="A0A0C1YLF2"/>
<evidence type="ECO:0000259" key="1">
    <source>
        <dbReference type="Pfam" id="PF00675"/>
    </source>
</evidence>
<organism evidence="3">
    <name type="scientific">Lyngbya confervoides BDU141951</name>
    <dbReference type="NCBI Taxonomy" id="1574623"/>
    <lineage>
        <taxon>Bacteria</taxon>
        <taxon>Bacillati</taxon>
        <taxon>Cyanobacteriota</taxon>
        <taxon>Cyanophyceae</taxon>
        <taxon>Oscillatoriophycideae</taxon>
        <taxon>Oscillatoriales</taxon>
        <taxon>Microcoleaceae</taxon>
        <taxon>Lyngbya</taxon>
    </lineage>
</organism>
<comment type="caution">
    <text evidence="3">The sequence shown here is derived from an EMBL/GenBank/DDBJ whole genome shotgun (WGS) entry which is preliminary data.</text>
</comment>
<evidence type="ECO:0000259" key="2">
    <source>
        <dbReference type="Pfam" id="PF05193"/>
    </source>
</evidence>
<dbReference type="Pfam" id="PF05193">
    <property type="entry name" value="Peptidase_M16_C"/>
    <property type="match status" value="1"/>
</dbReference>
<reference evidence="3" key="3">
    <citation type="submission" date="2020-02" db="EMBL/GenBank/DDBJ databases">
        <authorList>
            <person name="Sarangi A.N."/>
            <person name="Ghosh S."/>
            <person name="Mukherjee M."/>
            <person name="Tripathy S."/>
        </authorList>
    </citation>
    <scope>NUCLEOTIDE SEQUENCE</scope>
    <source>
        <strain evidence="3">BDU141951</strain>
    </source>
</reference>
<dbReference type="PANTHER" id="PTHR11851">
    <property type="entry name" value="METALLOPROTEASE"/>
    <property type="match status" value="1"/>
</dbReference>
<dbReference type="InterPro" id="IPR011765">
    <property type="entry name" value="Pept_M16_N"/>
</dbReference>
<sequence>MITSRFRWLPLLLGVLSLATVLVLGWSPAPASAVTAQHYTELEFPPLRDIQIPDYERYQLPNGLVVYLMEDHELPLVTGSATFRTGERLVPGDQTGLGEITGDAMRLGGTVTYPADALNLALEQRAASVETSIDMDSGTASFNTLTEDLTDVFTLFADVVQRPAFAPDRIDFLKNQYRGSIQRRNDNPDDIASREFRKLVYGDSSPYARTYEFSTIDNISRDDIQAFYQASVKPEQTILAIAGDFDPESMKQLIAAQFGNWQAAPEAPTLPPIPDATQAQAGVFLVDQPQLTQSYVQIGHIAGQRNAPDYAEMAVLNEVLNGFGGRLFNEVRSSQGLAYVVYAFWAAQYDYDGIFIGGGQTRSEATVPFIESVEDEIAKVRQAPVSEAELQRAQDSVLNSFVFNFQSPEQTLSRLVRYEYYGYPQDFVFQFREAIANTTAAAIQAAAQQHLQPDNLVILVVGNAADITPPLSALTPDQTVTTVDITIPMPEA</sequence>
<dbReference type="SUPFAM" id="SSF63411">
    <property type="entry name" value="LuxS/MPP-like metallohydrolase"/>
    <property type="match status" value="2"/>
</dbReference>
<dbReference type="EMBL" id="JTHE02000003">
    <property type="protein sequence ID" value="NEV66492.1"/>
    <property type="molecule type" value="Genomic_DNA"/>
</dbReference>
<reference evidence="3" key="1">
    <citation type="submission" date="2014-11" db="EMBL/GenBank/DDBJ databases">
        <authorList>
            <person name="Malar M.C."/>
            <person name="Sen D."/>
            <person name="Tripathy S."/>
        </authorList>
    </citation>
    <scope>NUCLEOTIDE SEQUENCE</scope>
    <source>
        <strain evidence="3">BDU141951</strain>
    </source>
</reference>
<reference evidence="3" key="2">
    <citation type="journal article" date="2015" name="Genome Announc.">
        <title>Draft Genome Sequence of Filamentous Marine Cyanobacterium Lyngbya confervoides Strain BDU141951.</title>
        <authorList>
            <person name="Chandrababunaidu M.M."/>
            <person name="Sen D."/>
            <person name="Tripathy S."/>
        </authorList>
    </citation>
    <scope>NUCLEOTIDE SEQUENCE</scope>
    <source>
        <strain evidence="3">BDU141951</strain>
    </source>
</reference>
<dbReference type="Gene3D" id="3.30.830.10">
    <property type="entry name" value="Metalloenzyme, LuxS/M16 peptidase-like"/>
    <property type="match status" value="2"/>
</dbReference>
<feature type="domain" description="Peptidase M16 C-terminal" evidence="2">
    <location>
        <begin position="218"/>
        <end position="395"/>
    </location>
</feature>
<dbReference type="InterPro" id="IPR007863">
    <property type="entry name" value="Peptidase_M16_C"/>
</dbReference>
<dbReference type="PANTHER" id="PTHR11851:SF225">
    <property type="entry name" value="NON-PEPTIDASE HOMOLOG YMXG"/>
    <property type="match status" value="1"/>
</dbReference>
<dbReference type="InterPro" id="IPR011249">
    <property type="entry name" value="Metalloenz_LuxS/M16"/>
</dbReference>